<keyword evidence="6" id="KW-1185">Reference proteome</keyword>
<keyword evidence="2 4" id="KW-0496">Mitochondrion</keyword>
<keyword evidence="3 4" id="KW-0143">Chaperone</keyword>
<dbReference type="Proteomes" id="UP000789342">
    <property type="component" value="Unassembled WGS sequence"/>
</dbReference>
<comment type="similarity">
    <text evidence="4">Belongs to the SDHAF2 family.</text>
</comment>
<dbReference type="GO" id="GO:0006121">
    <property type="term" value="P:mitochondrial electron transport, succinate to ubiquinone"/>
    <property type="evidence" value="ECO:0007669"/>
    <property type="project" value="UniProtKB-UniRule"/>
</dbReference>
<comment type="caution">
    <text evidence="5">The sequence shown here is derived from an EMBL/GenBank/DDBJ whole genome shotgun (WGS) entry which is preliminary data.</text>
</comment>
<dbReference type="AlphaFoldDB" id="A0A9N9DYH3"/>
<dbReference type="InterPro" id="IPR036714">
    <property type="entry name" value="SDH_sf"/>
</dbReference>
<dbReference type="OrthoDB" id="284292at2759"/>
<name>A0A9N9DYH3_9GLOM</name>
<proteinExistence type="inferred from homology"/>
<dbReference type="PANTHER" id="PTHR12469:SF2">
    <property type="entry name" value="SUCCINATE DEHYDROGENASE ASSEMBLY FACTOR 2, MITOCHONDRIAL"/>
    <property type="match status" value="1"/>
</dbReference>
<protein>
    <recommendedName>
        <fullName evidence="4">Succinate dehydrogenase assembly factor 2, mitochondrial</fullName>
        <shortName evidence="4">SDH assembly factor 2</shortName>
        <shortName evidence="4">SDHAF2</shortName>
    </recommendedName>
</protein>
<sequence>MSRQAIFKNVRLVASFIGPINLPSTIIRNLSSRNGKSNPSPLISQQHKELGLSKISRPNETINQKRSRLIYQSRKRGILETDLILSTFAQKYLHEFSEQELQEYDELLDSPDWDIYYFVIGKKPVPQRWSNSDVFRKLHQHVKNEGKVILRMPDL</sequence>
<dbReference type="GO" id="GO:0005759">
    <property type="term" value="C:mitochondrial matrix"/>
    <property type="evidence" value="ECO:0007669"/>
    <property type="project" value="UniProtKB-SubCell"/>
</dbReference>
<accession>A0A9N9DYH3</accession>
<dbReference type="InterPro" id="IPR005631">
    <property type="entry name" value="SDH"/>
</dbReference>
<comment type="function">
    <text evidence="4">Plays an essential role in the assembly of succinate dehydrogenase (SDH), an enzyme complex (also referred to as respiratory complex II) that is a component of both the tricarboxylic acid (TCA) cycle and the mitochondrial electron transport chain, and which couples the oxidation of succinate to fumarate with the reduction of ubiquinone (coenzyme Q) to ubiquinol. Required for flavinylation (covalent attachment of FAD) of the flavoprotein subunit of the SDH catalytic dimer.</text>
</comment>
<comment type="subcellular location">
    <subcellularLocation>
        <location evidence="1 4">Mitochondrion matrix</location>
    </subcellularLocation>
</comment>
<dbReference type="HAMAP" id="MF_03057">
    <property type="entry name" value="SDHAF2"/>
    <property type="match status" value="1"/>
</dbReference>
<dbReference type="EMBL" id="CAJVPV010011070">
    <property type="protein sequence ID" value="CAG8657456.1"/>
    <property type="molecule type" value="Genomic_DNA"/>
</dbReference>
<dbReference type="PANTHER" id="PTHR12469">
    <property type="entry name" value="PROTEIN EMI5 HOMOLOG, MITOCHONDRIAL"/>
    <property type="match status" value="1"/>
</dbReference>
<comment type="subunit">
    <text evidence="4">Interacts with the flavoprotein subunit within the SDH catalytic dimer.</text>
</comment>
<dbReference type="SUPFAM" id="SSF109910">
    <property type="entry name" value="YgfY-like"/>
    <property type="match status" value="1"/>
</dbReference>
<evidence type="ECO:0000313" key="6">
    <source>
        <dbReference type="Proteomes" id="UP000789342"/>
    </source>
</evidence>
<gene>
    <name evidence="5" type="ORF">AMORRO_LOCUS10252</name>
</gene>
<dbReference type="GO" id="GO:0034553">
    <property type="term" value="P:mitochondrial respiratory chain complex II assembly"/>
    <property type="evidence" value="ECO:0007669"/>
    <property type="project" value="TreeGrafter"/>
</dbReference>
<evidence type="ECO:0000256" key="2">
    <source>
        <dbReference type="ARBA" id="ARBA00023128"/>
    </source>
</evidence>
<organism evidence="5 6">
    <name type="scientific">Acaulospora morrowiae</name>
    <dbReference type="NCBI Taxonomy" id="94023"/>
    <lineage>
        <taxon>Eukaryota</taxon>
        <taxon>Fungi</taxon>
        <taxon>Fungi incertae sedis</taxon>
        <taxon>Mucoromycota</taxon>
        <taxon>Glomeromycotina</taxon>
        <taxon>Glomeromycetes</taxon>
        <taxon>Diversisporales</taxon>
        <taxon>Acaulosporaceae</taxon>
        <taxon>Acaulospora</taxon>
    </lineage>
</organism>
<evidence type="ECO:0000313" key="5">
    <source>
        <dbReference type="EMBL" id="CAG8657456.1"/>
    </source>
</evidence>
<dbReference type="InterPro" id="IPR028882">
    <property type="entry name" value="SDHAF2"/>
</dbReference>
<evidence type="ECO:0000256" key="3">
    <source>
        <dbReference type="ARBA" id="ARBA00023186"/>
    </source>
</evidence>
<reference evidence="5" key="1">
    <citation type="submission" date="2021-06" db="EMBL/GenBank/DDBJ databases">
        <authorList>
            <person name="Kallberg Y."/>
            <person name="Tangrot J."/>
            <person name="Rosling A."/>
        </authorList>
    </citation>
    <scope>NUCLEOTIDE SEQUENCE</scope>
    <source>
        <strain evidence="5">CL551</strain>
    </source>
</reference>
<evidence type="ECO:0000256" key="1">
    <source>
        <dbReference type="ARBA" id="ARBA00004305"/>
    </source>
</evidence>
<dbReference type="FunFam" id="1.10.150.250:FF:000002">
    <property type="entry name" value="Succinate dehydrogenase assembly factor 2, mitochondrial"/>
    <property type="match status" value="1"/>
</dbReference>
<dbReference type="Pfam" id="PF03937">
    <property type="entry name" value="Sdh5"/>
    <property type="match status" value="1"/>
</dbReference>
<dbReference type="Gene3D" id="1.10.150.250">
    <property type="entry name" value="Flavinator of succinate dehydrogenase"/>
    <property type="match status" value="1"/>
</dbReference>
<dbReference type="GO" id="GO:0006099">
    <property type="term" value="P:tricarboxylic acid cycle"/>
    <property type="evidence" value="ECO:0007669"/>
    <property type="project" value="TreeGrafter"/>
</dbReference>
<evidence type="ECO:0000256" key="4">
    <source>
        <dbReference type="HAMAP-Rule" id="MF_03057"/>
    </source>
</evidence>